<dbReference type="InterPro" id="IPR013083">
    <property type="entry name" value="Znf_RING/FYVE/PHD"/>
</dbReference>
<dbReference type="SUPFAM" id="SSF57903">
    <property type="entry name" value="FYVE/PHD zinc finger"/>
    <property type="match status" value="1"/>
</dbReference>
<evidence type="ECO:0000259" key="3">
    <source>
        <dbReference type="SMART" id="SM00317"/>
    </source>
</evidence>
<dbReference type="EMBL" id="ML213626">
    <property type="protein sequence ID" value="TFK35004.1"/>
    <property type="molecule type" value="Genomic_DNA"/>
</dbReference>
<accession>A0A5C3LPL0</accession>
<dbReference type="SUPFAM" id="SSF82199">
    <property type="entry name" value="SET domain"/>
    <property type="match status" value="1"/>
</dbReference>
<dbReference type="InterPro" id="IPR001214">
    <property type="entry name" value="SET_dom"/>
</dbReference>
<feature type="domain" description="SET" evidence="3">
    <location>
        <begin position="324"/>
        <end position="481"/>
    </location>
</feature>
<dbReference type="SMART" id="SM00317">
    <property type="entry name" value="SET"/>
    <property type="match status" value="1"/>
</dbReference>
<reference evidence="4 5" key="1">
    <citation type="journal article" date="2019" name="Nat. Ecol. Evol.">
        <title>Megaphylogeny resolves global patterns of mushroom evolution.</title>
        <authorList>
            <person name="Varga T."/>
            <person name="Krizsan K."/>
            <person name="Foldi C."/>
            <person name="Dima B."/>
            <person name="Sanchez-Garcia M."/>
            <person name="Sanchez-Ramirez S."/>
            <person name="Szollosi G.J."/>
            <person name="Szarkandi J.G."/>
            <person name="Papp V."/>
            <person name="Albert L."/>
            <person name="Andreopoulos W."/>
            <person name="Angelini C."/>
            <person name="Antonin V."/>
            <person name="Barry K.W."/>
            <person name="Bougher N.L."/>
            <person name="Buchanan P."/>
            <person name="Buyck B."/>
            <person name="Bense V."/>
            <person name="Catcheside P."/>
            <person name="Chovatia M."/>
            <person name="Cooper J."/>
            <person name="Damon W."/>
            <person name="Desjardin D."/>
            <person name="Finy P."/>
            <person name="Geml J."/>
            <person name="Haridas S."/>
            <person name="Hughes K."/>
            <person name="Justo A."/>
            <person name="Karasinski D."/>
            <person name="Kautmanova I."/>
            <person name="Kiss B."/>
            <person name="Kocsube S."/>
            <person name="Kotiranta H."/>
            <person name="LaButti K.M."/>
            <person name="Lechner B.E."/>
            <person name="Liimatainen K."/>
            <person name="Lipzen A."/>
            <person name="Lukacs Z."/>
            <person name="Mihaltcheva S."/>
            <person name="Morgado L.N."/>
            <person name="Niskanen T."/>
            <person name="Noordeloos M.E."/>
            <person name="Ohm R.A."/>
            <person name="Ortiz-Santana B."/>
            <person name="Ovrebo C."/>
            <person name="Racz N."/>
            <person name="Riley R."/>
            <person name="Savchenko A."/>
            <person name="Shiryaev A."/>
            <person name="Soop K."/>
            <person name="Spirin V."/>
            <person name="Szebenyi C."/>
            <person name="Tomsovsky M."/>
            <person name="Tulloss R.E."/>
            <person name="Uehling J."/>
            <person name="Grigoriev I.V."/>
            <person name="Vagvolgyi C."/>
            <person name="Papp T."/>
            <person name="Martin F.M."/>
            <person name="Miettinen O."/>
            <person name="Hibbett D.S."/>
            <person name="Nagy L.G."/>
        </authorList>
    </citation>
    <scope>NUCLEOTIDE SEQUENCE [LARGE SCALE GENOMIC DNA]</scope>
    <source>
        <strain evidence="4 5">CBS 166.37</strain>
    </source>
</reference>
<name>A0A5C3LPL0_9AGAR</name>
<feature type="compositionally biased region" description="Polar residues" evidence="2">
    <location>
        <begin position="37"/>
        <end position="46"/>
    </location>
</feature>
<keyword evidence="5" id="KW-1185">Reference proteome</keyword>
<feature type="region of interest" description="Disordered" evidence="2">
    <location>
        <begin position="168"/>
        <end position="236"/>
    </location>
</feature>
<dbReference type="GO" id="GO:0070210">
    <property type="term" value="C:Rpd3L-Expanded complex"/>
    <property type="evidence" value="ECO:0007669"/>
    <property type="project" value="TreeGrafter"/>
</dbReference>
<dbReference type="GO" id="GO:0034967">
    <property type="term" value="C:Set3 complex"/>
    <property type="evidence" value="ECO:0007669"/>
    <property type="project" value="TreeGrafter"/>
</dbReference>
<dbReference type="Pfam" id="PF20826">
    <property type="entry name" value="PHD_5"/>
    <property type="match status" value="1"/>
</dbReference>
<gene>
    <name evidence="4" type="ORF">BDQ12DRAFT_700188</name>
</gene>
<evidence type="ECO:0000313" key="4">
    <source>
        <dbReference type="EMBL" id="TFK35004.1"/>
    </source>
</evidence>
<keyword evidence="1" id="KW-0156">Chromatin regulator</keyword>
<organism evidence="4 5">
    <name type="scientific">Crucibulum laeve</name>
    <dbReference type="NCBI Taxonomy" id="68775"/>
    <lineage>
        <taxon>Eukaryota</taxon>
        <taxon>Fungi</taxon>
        <taxon>Dikarya</taxon>
        <taxon>Basidiomycota</taxon>
        <taxon>Agaricomycotina</taxon>
        <taxon>Agaricomycetes</taxon>
        <taxon>Agaricomycetidae</taxon>
        <taxon>Agaricales</taxon>
        <taxon>Agaricineae</taxon>
        <taxon>Nidulariaceae</taxon>
        <taxon>Crucibulum</taxon>
    </lineage>
</organism>
<dbReference type="GO" id="GO:0006325">
    <property type="term" value="P:chromatin organization"/>
    <property type="evidence" value="ECO:0007669"/>
    <property type="project" value="UniProtKB-KW"/>
</dbReference>
<feature type="region of interest" description="Disordered" evidence="2">
    <location>
        <begin position="26"/>
        <end position="103"/>
    </location>
</feature>
<dbReference type="STRING" id="68775.A0A5C3LPL0"/>
<evidence type="ECO:0000256" key="2">
    <source>
        <dbReference type="SAM" id="MobiDB-lite"/>
    </source>
</evidence>
<dbReference type="OrthoDB" id="79252at2759"/>
<proteinExistence type="predicted"/>
<dbReference type="InterPro" id="IPR011011">
    <property type="entry name" value="Znf_FYVE_PHD"/>
</dbReference>
<dbReference type="PANTHER" id="PTHR46462">
    <property type="entry name" value="UPSET, ISOFORM A"/>
    <property type="match status" value="1"/>
</dbReference>
<dbReference type="AlphaFoldDB" id="A0A5C3LPL0"/>
<evidence type="ECO:0000313" key="5">
    <source>
        <dbReference type="Proteomes" id="UP000308652"/>
    </source>
</evidence>
<feature type="compositionally biased region" description="Low complexity" evidence="2">
    <location>
        <begin position="208"/>
        <end position="220"/>
    </location>
</feature>
<dbReference type="Proteomes" id="UP000308652">
    <property type="component" value="Unassembled WGS sequence"/>
</dbReference>
<dbReference type="GO" id="GO:0006355">
    <property type="term" value="P:regulation of DNA-templated transcription"/>
    <property type="evidence" value="ECO:0007669"/>
    <property type="project" value="TreeGrafter"/>
</dbReference>
<dbReference type="PANTHER" id="PTHR46462:SF3">
    <property type="entry name" value="UPSET, ISOFORM A"/>
    <property type="match status" value="1"/>
</dbReference>
<feature type="compositionally biased region" description="Gly residues" evidence="2">
    <location>
        <begin position="63"/>
        <end position="78"/>
    </location>
</feature>
<dbReference type="InterPro" id="IPR046341">
    <property type="entry name" value="SET_dom_sf"/>
</dbReference>
<protein>
    <recommendedName>
        <fullName evidence="3">SET domain-containing protein</fullName>
    </recommendedName>
</protein>
<evidence type="ECO:0000256" key="1">
    <source>
        <dbReference type="ARBA" id="ARBA00022853"/>
    </source>
</evidence>
<feature type="compositionally biased region" description="Basic and acidic residues" evidence="2">
    <location>
        <begin position="168"/>
        <end position="181"/>
    </location>
</feature>
<dbReference type="Gene3D" id="3.30.40.10">
    <property type="entry name" value="Zinc/RING finger domain, C3HC4 (zinc finger)"/>
    <property type="match status" value="1"/>
</dbReference>
<sequence length="496" mass="53872">MNYDSREAALGLLDLGSLGTGMDGGGGGGATVAGSPNLGSMQTKKTVPTKRKQGSGGKKEARGGGSATGTSTTGGGGGGKRRRSASIHWTSSDEAPEKSTSITADSSTDAIRCICELTYDDGFSITCDACSRWCHAACFDIVEGKPREVDRERAVRLQKARIKVLEEGKRRKAEEEREREREKRKRRASAAAIEGGGGKRRRRLSVLQPHQQLHHNQQQHVAGPQQHPSGEDEHVDIDSEPWTAGYIPISHDLVSQPDVRAKLRRHAQDWRGVTALSTPSMASQSFSPFSQPTTPVFIDPHVPLPQTHIKMLPPGAATHPALATHTHLSVHPPTYVLHTVSPVSSSSMIAKYTSCITPSSVYLSDPLNAYAHMGMPKPFVHVIGPPLDLALDARRVGSEARFARNGCRPNAVLRPVLCKMTGKEAKEEVTTEEDYEHARKGDIGKRKEDPGDSLTFGIFALQDIKANEEIVLGWEWDDGNVVHRLPALMENPHSFP</sequence>
<dbReference type="Gene3D" id="2.170.270.10">
    <property type="entry name" value="SET domain"/>
    <property type="match status" value="1"/>
</dbReference>